<accession>A0A7J6LRW6</accession>
<dbReference type="Pfam" id="PF00013">
    <property type="entry name" value="KH_1"/>
    <property type="match status" value="1"/>
</dbReference>
<sequence length="348" mass="37600">MLQSSGMNVSTRVFAELKRARFFAGPYWFKMLLSDKQASAVIGRGGGAITSIEHRTKTVMKISPPNTYFPGTNMRILVASADHVDALCRVCGILVDEYLSTNLGDDEFFATEASDPTSHDTGIYFSLMGMASFRLGLTAGGGAIFPISPICTYGEERVVRISFARCGNQRRALSLACKRLVMAIQSDKANVSKNIHVMYGSHSPSKSSSRSYFSERLPASLHLSEKESPRASETTLAEMVSNSYTSLSLVVNGISKILVGSREDLLTSALCDISIQTCTDVSFREVSLEHGEVLVVAINGALGAVHLALERIVALTSGVPSSSPFGDANIDTRLFRHSSHSSVDHRGF</sequence>
<dbReference type="EMBL" id="JAAPAO010000361">
    <property type="protein sequence ID" value="KAF4661944.1"/>
    <property type="molecule type" value="Genomic_DNA"/>
</dbReference>
<dbReference type="InterPro" id="IPR036612">
    <property type="entry name" value="KH_dom_type_1_sf"/>
</dbReference>
<evidence type="ECO:0000313" key="3">
    <source>
        <dbReference type="EMBL" id="KAF4661944.1"/>
    </source>
</evidence>
<reference evidence="3 4" key="1">
    <citation type="submission" date="2020-04" db="EMBL/GenBank/DDBJ databases">
        <title>Perkinsus chesapeaki whole genome sequence.</title>
        <authorList>
            <person name="Bogema D.R."/>
        </authorList>
    </citation>
    <scope>NUCLEOTIDE SEQUENCE [LARGE SCALE GENOMIC DNA]</scope>
    <source>
        <strain evidence="3">ATCC PRA-425</strain>
    </source>
</reference>
<proteinExistence type="predicted"/>
<comment type="caution">
    <text evidence="3">The sequence shown here is derived from an EMBL/GenBank/DDBJ whole genome shotgun (WGS) entry which is preliminary data.</text>
</comment>
<dbReference type="OrthoDB" id="441329at2759"/>
<dbReference type="AlphaFoldDB" id="A0A7J6LRW6"/>
<keyword evidence="4" id="KW-1185">Reference proteome</keyword>
<dbReference type="SUPFAM" id="SSF54791">
    <property type="entry name" value="Eukaryotic type KH-domain (KH-domain type I)"/>
    <property type="match status" value="1"/>
</dbReference>
<evidence type="ECO:0000259" key="2">
    <source>
        <dbReference type="Pfam" id="PF00013"/>
    </source>
</evidence>
<dbReference type="InterPro" id="IPR004088">
    <property type="entry name" value="KH_dom_type_1"/>
</dbReference>
<protein>
    <recommendedName>
        <fullName evidence="2">K Homology domain-containing protein</fullName>
    </recommendedName>
</protein>
<name>A0A7J6LRW6_PERCH</name>
<keyword evidence="1" id="KW-0694">RNA-binding</keyword>
<dbReference type="Gene3D" id="3.30.1370.10">
    <property type="entry name" value="K Homology domain, type 1"/>
    <property type="match status" value="1"/>
</dbReference>
<feature type="domain" description="K Homology" evidence="2">
    <location>
        <begin position="30"/>
        <end position="77"/>
    </location>
</feature>
<dbReference type="PROSITE" id="PS50084">
    <property type="entry name" value="KH_TYPE_1"/>
    <property type="match status" value="1"/>
</dbReference>
<dbReference type="GO" id="GO:0003723">
    <property type="term" value="F:RNA binding"/>
    <property type="evidence" value="ECO:0007669"/>
    <property type="project" value="UniProtKB-UniRule"/>
</dbReference>
<evidence type="ECO:0000256" key="1">
    <source>
        <dbReference type="PROSITE-ProRule" id="PRU00117"/>
    </source>
</evidence>
<organism evidence="3 4">
    <name type="scientific">Perkinsus chesapeaki</name>
    <name type="common">Clam parasite</name>
    <name type="synonym">Perkinsus andrewsi</name>
    <dbReference type="NCBI Taxonomy" id="330153"/>
    <lineage>
        <taxon>Eukaryota</taxon>
        <taxon>Sar</taxon>
        <taxon>Alveolata</taxon>
        <taxon>Perkinsozoa</taxon>
        <taxon>Perkinsea</taxon>
        <taxon>Perkinsida</taxon>
        <taxon>Perkinsidae</taxon>
        <taxon>Perkinsus</taxon>
    </lineage>
</organism>
<gene>
    <name evidence="3" type="ORF">FOL47_006474</name>
</gene>
<evidence type="ECO:0000313" key="4">
    <source>
        <dbReference type="Proteomes" id="UP000591131"/>
    </source>
</evidence>
<dbReference type="Proteomes" id="UP000591131">
    <property type="component" value="Unassembled WGS sequence"/>
</dbReference>